<gene>
    <name evidence="2" type="ORF">ACFFQA_29845</name>
</gene>
<dbReference type="EMBL" id="JBHLZU010000026">
    <property type="protein sequence ID" value="MFB9908156.1"/>
    <property type="molecule type" value="Genomic_DNA"/>
</dbReference>
<comment type="caution">
    <text evidence="2">The sequence shown here is derived from an EMBL/GenBank/DDBJ whole genome shotgun (WGS) entry which is preliminary data.</text>
</comment>
<dbReference type="RefSeq" id="WP_377859552.1">
    <property type="nucleotide sequence ID" value="NZ_JBHLZU010000026.1"/>
</dbReference>
<feature type="chain" id="PRO_5045336677" evidence="1">
    <location>
        <begin position="23"/>
        <end position="226"/>
    </location>
</feature>
<evidence type="ECO:0000313" key="2">
    <source>
        <dbReference type="EMBL" id="MFB9908156.1"/>
    </source>
</evidence>
<evidence type="ECO:0000313" key="3">
    <source>
        <dbReference type="Proteomes" id="UP001589693"/>
    </source>
</evidence>
<accession>A0ABV6A4W7</accession>
<dbReference type="PANTHER" id="PTHR32015:SF1">
    <property type="entry name" value="LIPASE"/>
    <property type="match status" value="1"/>
</dbReference>
<name>A0ABV6A4W7_9PSEU</name>
<dbReference type="InterPro" id="IPR002918">
    <property type="entry name" value="Lipase_EstA/Esterase_EstB"/>
</dbReference>
<feature type="signal peptide" evidence="1">
    <location>
        <begin position="1"/>
        <end position="22"/>
    </location>
</feature>
<evidence type="ECO:0000256" key="1">
    <source>
        <dbReference type="SAM" id="SignalP"/>
    </source>
</evidence>
<dbReference type="Gene3D" id="3.40.50.1820">
    <property type="entry name" value="alpha/beta hydrolase"/>
    <property type="match status" value="1"/>
</dbReference>
<dbReference type="SUPFAM" id="SSF53474">
    <property type="entry name" value="alpha/beta-Hydrolases"/>
    <property type="match status" value="1"/>
</dbReference>
<keyword evidence="1" id="KW-0732">Signal</keyword>
<organism evidence="2 3">
    <name type="scientific">Allokutzneria oryzae</name>
    <dbReference type="NCBI Taxonomy" id="1378989"/>
    <lineage>
        <taxon>Bacteria</taxon>
        <taxon>Bacillati</taxon>
        <taxon>Actinomycetota</taxon>
        <taxon>Actinomycetes</taxon>
        <taxon>Pseudonocardiales</taxon>
        <taxon>Pseudonocardiaceae</taxon>
        <taxon>Allokutzneria</taxon>
    </lineage>
</organism>
<sequence length="226" mass="24281">MRRLMSVLVAAVAAAAFTGAEAASVPAPAAAARTPVIFVHGLSGGSSVLFKEMIDKFRAAGWTDRELIRWDYDWKQSNFITADQFAKKVDQVRKDTKAVKVDIVAHSMGSLPTRHFIKSLGGAEKTAHWVSIGGVNHGTVASFACFWDSCADMRQSSKMLKSLNAGDETPGAVKYQTQSSSCDEIALPHSTVPLAGARNIDVGCLEHILMPKGDKVITQTIAFLTT</sequence>
<proteinExistence type="predicted"/>
<protein>
    <submittedName>
        <fullName evidence="2">Esterase/lipase family protein</fullName>
    </submittedName>
</protein>
<dbReference type="Pfam" id="PF01674">
    <property type="entry name" value="Lipase_2"/>
    <property type="match status" value="1"/>
</dbReference>
<dbReference type="InterPro" id="IPR029058">
    <property type="entry name" value="AB_hydrolase_fold"/>
</dbReference>
<reference evidence="2 3" key="1">
    <citation type="submission" date="2024-09" db="EMBL/GenBank/DDBJ databases">
        <authorList>
            <person name="Sun Q."/>
            <person name="Mori K."/>
        </authorList>
    </citation>
    <scope>NUCLEOTIDE SEQUENCE [LARGE SCALE GENOMIC DNA]</scope>
    <source>
        <strain evidence="2 3">TBRC 7907</strain>
    </source>
</reference>
<dbReference type="Proteomes" id="UP001589693">
    <property type="component" value="Unassembled WGS sequence"/>
</dbReference>
<keyword evidence="3" id="KW-1185">Reference proteome</keyword>
<dbReference type="PANTHER" id="PTHR32015">
    <property type="entry name" value="FASTING INDUCED LIPASE"/>
    <property type="match status" value="1"/>
</dbReference>